<evidence type="ECO:0008006" key="5">
    <source>
        <dbReference type="Google" id="ProtNLM"/>
    </source>
</evidence>
<evidence type="ECO:0000313" key="3">
    <source>
        <dbReference type="EMBL" id="KAI0303386.1"/>
    </source>
</evidence>
<feature type="chain" id="PRO_5042273544" description="Secreted protein" evidence="2">
    <location>
        <begin position="29"/>
        <end position="89"/>
    </location>
</feature>
<keyword evidence="2" id="KW-0732">Signal</keyword>
<evidence type="ECO:0000256" key="1">
    <source>
        <dbReference type="SAM" id="MobiDB-lite"/>
    </source>
</evidence>
<feature type="compositionally biased region" description="Basic and acidic residues" evidence="1">
    <location>
        <begin position="34"/>
        <end position="48"/>
    </location>
</feature>
<sequence length="89" mass="10220">MLVPLGPWGHWFRTSGLILFSFSYNAQCQCSEHSHETSDCSDRSDKGHNNNPPIQHRARHPTVIQYFSEITTIRKISHKISVDNSRVLT</sequence>
<reference evidence="3" key="1">
    <citation type="journal article" date="2022" name="New Phytol.">
        <title>Evolutionary transition to the ectomycorrhizal habit in the genomes of a hyperdiverse lineage of mushroom-forming fungi.</title>
        <authorList>
            <person name="Looney B."/>
            <person name="Miyauchi S."/>
            <person name="Morin E."/>
            <person name="Drula E."/>
            <person name="Courty P.E."/>
            <person name="Kohler A."/>
            <person name="Kuo A."/>
            <person name="LaButti K."/>
            <person name="Pangilinan J."/>
            <person name="Lipzen A."/>
            <person name="Riley R."/>
            <person name="Andreopoulos W."/>
            <person name="He G."/>
            <person name="Johnson J."/>
            <person name="Nolan M."/>
            <person name="Tritt A."/>
            <person name="Barry K.W."/>
            <person name="Grigoriev I.V."/>
            <person name="Nagy L.G."/>
            <person name="Hibbett D."/>
            <person name="Henrissat B."/>
            <person name="Matheny P.B."/>
            <person name="Labbe J."/>
            <person name="Martin F.M."/>
        </authorList>
    </citation>
    <scope>NUCLEOTIDE SEQUENCE</scope>
    <source>
        <strain evidence="3">BPL690</strain>
    </source>
</reference>
<evidence type="ECO:0000313" key="4">
    <source>
        <dbReference type="Proteomes" id="UP001203297"/>
    </source>
</evidence>
<dbReference type="EMBL" id="WTXG01000009">
    <property type="protein sequence ID" value="KAI0303386.1"/>
    <property type="molecule type" value="Genomic_DNA"/>
</dbReference>
<name>A0AAD4QNB2_9AGAM</name>
<dbReference type="AlphaFoldDB" id="A0AAD4QNB2"/>
<evidence type="ECO:0000256" key="2">
    <source>
        <dbReference type="SAM" id="SignalP"/>
    </source>
</evidence>
<protein>
    <recommendedName>
        <fullName evidence="5">Secreted protein</fullName>
    </recommendedName>
</protein>
<feature type="region of interest" description="Disordered" evidence="1">
    <location>
        <begin position="34"/>
        <end position="58"/>
    </location>
</feature>
<comment type="caution">
    <text evidence="3">The sequence shown here is derived from an EMBL/GenBank/DDBJ whole genome shotgun (WGS) entry which is preliminary data.</text>
</comment>
<feature type="signal peptide" evidence="2">
    <location>
        <begin position="1"/>
        <end position="28"/>
    </location>
</feature>
<keyword evidence="4" id="KW-1185">Reference proteome</keyword>
<accession>A0AAD4QNB2</accession>
<gene>
    <name evidence="3" type="ORF">B0F90DRAFT_1710594</name>
</gene>
<dbReference type="Proteomes" id="UP001203297">
    <property type="component" value="Unassembled WGS sequence"/>
</dbReference>
<organism evidence="3 4">
    <name type="scientific">Multifurca ochricompacta</name>
    <dbReference type="NCBI Taxonomy" id="376703"/>
    <lineage>
        <taxon>Eukaryota</taxon>
        <taxon>Fungi</taxon>
        <taxon>Dikarya</taxon>
        <taxon>Basidiomycota</taxon>
        <taxon>Agaricomycotina</taxon>
        <taxon>Agaricomycetes</taxon>
        <taxon>Russulales</taxon>
        <taxon>Russulaceae</taxon>
        <taxon>Multifurca</taxon>
    </lineage>
</organism>
<proteinExistence type="predicted"/>